<comment type="caution">
    <text evidence="1">The sequence shown here is derived from an EMBL/GenBank/DDBJ whole genome shotgun (WGS) entry which is preliminary data.</text>
</comment>
<proteinExistence type="predicted"/>
<accession>J9E1G5</accession>
<gene>
    <name evidence="1" type="ORF">WUBG_13100</name>
</gene>
<dbReference type="AlphaFoldDB" id="J9E1G5"/>
<dbReference type="EMBL" id="ADBV01009734">
    <property type="protein sequence ID" value="EJW75988.1"/>
    <property type="molecule type" value="Genomic_DNA"/>
</dbReference>
<protein>
    <submittedName>
        <fullName evidence="1">Uncharacterized protein</fullName>
    </submittedName>
</protein>
<reference evidence="2" key="1">
    <citation type="submission" date="2012-08" db="EMBL/GenBank/DDBJ databases">
        <title>The Genome Sequence of Wuchereria bancrofti.</title>
        <authorList>
            <person name="Nutman T.B."/>
            <person name="Fink D.L."/>
            <person name="Russ C."/>
            <person name="Young S."/>
            <person name="Zeng Q."/>
            <person name="Koehrsen M."/>
            <person name="Alvarado L."/>
            <person name="Berlin A."/>
            <person name="Chapman S.B."/>
            <person name="Chen Z."/>
            <person name="Freedman E."/>
            <person name="Gellesch M."/>
            <person name="Goldberg J."/>
            <person name="Griggs A."/>
            <person name="Gujja S."/>
            <person name="Heilman E.R."/>
            <person name="Heiman D."/>
            <person name="Hepburn T."/>
            <person name="Howarth C."/>
            <person name="Jen D."/>
            <person name="Larson L."/>
            <person name="Lewis B."/>
            <person name="Mehta T."/>
            <person name="Park D."/>
            <person name="Pearson M."/>
            <person name="Roberts A."/>
            <person name="Saif S."/>
            <person name="Shea T."/>
            <person name="Shenoy N."/>
            <person name="Sisk P."/>
            <person name="Stolte C."/>
            <person name="Sykes S."/>
            <person name="Walk T."/>
            <person name="White J."/>
            <person name="Yandava C."/>
            <person name="Haas B."/>
            <person name="Henn M.R."/>
            <person name="Nusbaum C."/>
            <person name="Birren B."/>
        </authorList>
    </citation>
    <scope>NUCLEOTIDE SEQUENCE [LARGE SCALE GENOMIC DNA]</scope>
    <source>
        <strain evidence="2">NA</strain>
    </source>
</reference>
<organism evidence="1 2">
    <name type="scientific">Wuchereria bancrofti</name>
    <dbReference type="NCBI Taxonomy" id="6293"/>
    <lineage>
        <taxon>Eukaryota</taxon>
        <taxon>Metazoa</taxon>
        <taxon>Ecdysozoa</taxon>
        <taxon>Nematoda</taxon>
        <taxon>Chromadorea</taxon>
        <taxon>Rhabditida</taxon>
        <taxon>Spirurina</taxon>
        <taxon>Spiruromorpha</taxon>
        <taxon>Filarioidea</taxon>
        <taxon>Onchocercidae</taxon>
        <taxon>Wuchereria</taxon>
    </lineage>
</organism>
<dbReference type="Proteomes" id="UP000004810">
    <property type="component" value="Unassembled WGS sequence"/>
</dbReference>
<evidence type="ECO:0000313" key="2">
    <source>
        <dbReference type="Proteomes" id="UP000004810"/>
    </source>
</evidence>
<sequence>MLQDKGSDISNYDQRIRQLLEIMPSYDALYSFTISIVRKLGQLRTSYIEKNIYANRSDFEVMHAQSSLLIIHAQLERLKLQLYEVTRRRPIRPASYHGDDLLQK</sequence>
<name>J9E1G5_WUCBA</name>
<evidence type="ECO:0000313" key="1">
    <source>
        <dbReference type="EMBL" id="EJW75988.1"/>
    </source>
</evidence>